<geneLocation type="plasmid" evidence="3 4">
    <name>unnamed4</name>
</geneLocation>
<dbReference type="EMBL" id="CP065646">
    <property type="protein sequence ID" value="QPR70593.1"/>
    <property type="molecule type" value="Genomic_DNA"/>
</dbReference>
<dbReference type="EMBL" id="CP065648">
    <property type="protein sequence ID" value="QPR75158.1"/>
    <property type="molecule type" value="Genomic_DNA"/>
</dbReference>
<dbReference type="Proteomes" id="UP000595038">
    <property type="component" value="Plasmid unnamed3"/>
</dbReference>
<name>A0AB37GFK7_BACLI</name>
<geneLocation type="plasmid" evidence="1 4">
    <name>unnamed1</name>
</geneLocation>
<dbReference type="Proteomes" id="UP000595038">
    <property type="component" value="Plasmid unnamed4"/>
</dbReference>
<gene>
    <name evidence="1" type="ORF">I6G80_00120</name>
    <name evidence="2" type="ORF">I6G80_00430</name>
    <name evidence="3" type="ORF">I6G80_24440</name>
</gene>
<evidence type="ECO:0000313" key="4">
    <source>
        <dbReference type="Proteomes" id="UP000595038"/>
    </source>
</evidence>
<proteinExistence type="predicted"/>
<evidence type="ECO:0000313" key="3">
    <source>
        <dbReference type="EMBL" id="QPR75158.1"/>
    </source>
</evidence>
<protein>
    <submittedName>
        <fullName evidence="2">Uncharacterized protein</fullName>
    </submittedName>
</protein>
<dbReference type="AlphaFoldDB" id="A0AB37GFK7"/>
<dbReference type="Proteomes" id="UP000595038">
    <property type="component" value="Plasmid unnamed1"/>
</dbReference>
<evidence type="ECO:0000313" key="1">
    <source>
        <dbReference type="EMBL" id="QPR70518.1"/>
    </source>
</evidence>
<evidence type="ECO:0000313" key="2">
    <source>
        <dbReference type="EMBL" id="QPR70593.1"/>
    </source>
</evidence>
<geneLocation type="plasmid" evidence="2 4">
    <name>unnamed3</name>
</geneLocation>
<dbReference type="RefSeq" id="WP_197941859.1">
    <property type="nucleotide sequence ID" value="NZ_CP065644.1"/>
</dbReference>
<organism evidence="2 4">
    <name type="scientific">Bacillus licheniformis</name>
    <dbReference type="NCBI Taxonomy" id="1402"/>
    <lineage>
        <taxon>Bacteria</taxon>
        <taxon>Bacillati</taxon>
        <taxon>Bacillota</taxon>
        <taxon>Bacilli</taxon>
        <taxon>Bacillales</taxon>
        <taxon>Bacillaceae</taxon>
        <taxon>Bacillus</taxon>
    </lineage>
</organism>
<keyword evidence="2" id="KW-0614">Plasmid</keyword>
<reference evidence="2 4" key="1">
    <citation type="submission" date="2020-12" db="EMBL/GenBank/DDBJ databases">
        <title>FDA dAtabase for Regulatory Grade micrObial Sequences (FDA-ARGOS): Supporting development and validation of Infectious Disease Dx tests.</title>
        <authorList>
            <person name="Nelson B."/>
            <person name="Plummer A."/>
            <person name="Tallon L."/>
            <person name="Sadzewicz L."/>
            <person name="Zhao X."/>
            <person name="Boylan J."/>
            <person name="Ott S."/>
            <person name="Bowen H."/>
            <person name="Vavikolanu K."/>
            <person name="Mehta A."/>
            <person name="Aluvathingal J."/>
            <person name="Nadendla S."/>
            <person name="Myers T."/>
            <person name="Yan Y."/>
            <person name="Sichtig H."/>
        </authorList>
    </citation>
    <scope>NUCLEOTIDE SEQUENCE [LARGE SCALE GENOMIC DNA]</scope>
    <source>
        <strain evidence="2 4">FDAARGOS_923</strain>
        <plasmid evidence="1 4">unnamed1</plasmid>
        <plasmid evidence="2 4">unnamed3</plasmid>
        <plasmid evidence="3 4">unnamed4</plasmid>
    </source>
</reference>
<accession>A0AB37GFK7</accession>
<sequence>MIDTTTWLGRFIDEKGLTDQVYRVDVGGLTHFIEAEFLYEVILSASKREQEVVKYSLMCIDFSNGDVNRYFQHLAKKYIETNFRGGFYDE</sequence>
<dbReference type="EMBL" id="CP065644">
    <property type="protein sequence ID" value="QPR70518.1"/>
    <property type="molecule type" value="Genomic_DNA"/>
</dbReference>